<dbReference type="InterPro" id="IPR025480">
    <property type="entry name" value="DUF4330"/>
</dbReference>
<keyword evidence="1" id="KW-1133">Transmembrane helix</keyword>
<dbReference type="AlphaFoldDB" id="A0A1T5JH24"/>
<dbReference type="STRING" id="36842.SAMN02194393_01178"/>
<dbReference type="EMBL" id="FUZT01000002">
    <property type="protein sequence ID" value="SKC50674.1"/>
    <property type="molecule type" value="Genomic_DNA"/>
</dbReference>
<dbReference type="RefSeq" id="WP_079490032.1">
    <property type="nucleotide sequence ID" value="NZ_FUZT01000002.1"/>
</dbReference>
<keyword evidence="3" id="KW-1185">Reference proteome</keyword>
<gene>
    <name evidence="2" type="ORF">SAMN02194393_01178</name>
</gene>
<protein>
    <recommendedName>
        <fullName evidence="4">DUF4330 domain-containing protein</fullName>
    </recommendedName>
</protein>
<accession>A0A1T5JH24</accession>
<reference evidence="3" key="1">
    <citation type="submission" date="2017-02" db="EMBL/GenBank/DDBJ databases">
        <authorList>
            <person name="Varghese N."/>
            <person name="Submissions S."/>
        </authorList>
    </citation>
    <scope>NUCLEOTIDE SEQUENCE [LARGE SCALE GENOMIC DNA]</scope>
    <source>
        <strain evidence="3">M1</strain>
    </source>
</reference>
<proteinExistence type="predicted"/>
<evidence type="ECO:0000256" key="1">
    <source>
        <dbReference type="SAM" id="Phobius"/>
    </source>
</evidence>
<dbReference type="Proteomes" id="UP000190285">
    <property type="component" value="Unassembled WGS sequence"/>
</dbReference>
<keyword evidence="1" id="KW-0472">Membrane</keyword>
<sequence length="164" mass="18543">MKIIDSKGKIFGIINYLDLVVLLIVALLIGKFFVLDNDEKTKELLQTQANKEILLTYSVENIKDVSVNSVKEGDIFRDVESGNVLGEVVKKEVSDAKMQTTDKDGNVIYSTIPDRYDMLLTLKGKGKETEKNIKISTVDVQVGRKMLFESKLIRFSGIIYDIKY</sequence>
<evidence type="ECO:0000313" key="3">
    <source>
        <dbReference type="Proteomes" id="UP000190285"/>
    </source>
</evidence>
<evidence type="ECO:0000313" key="2">
    <source>
        <dbReference type="EMBL" id="SKC50674.1"/>
    </source>
</evidence>
<organism evidence="2 3">
    <name type="scientific">Maledivibacter halophilus</name>
    <dbReference type="NCBI Taxonomy" id="36842"/>
    <lineage>
        <taxon>Bacteria</taxon>
        <taxon>Bacillati</taxon>
        <taxon>Bacillota</taxon>
        <taxon>Clostridia</taxon>
        <taxon>Peptostreptococcales</taxon>
        <taxon>Caminicellaceae</taxon>
        <taxon>Maledivibacter</taxon>
    </lineage>
</organism>
<dbReference type="Pfam" id="PF14221">
    <property type="entry name" value="DUF4330"/>
    <property type="match status" value="1"/>
</dbReference>
<dbReference type="OrthoDB" id="1723529at2"/>
<keyword evidence="1" id="KW-0812">Transmembrane</keyword>
<feature type="transmembrane region" description="Helical" evidence="1">
    <location>
        <begin position="12"/>
        <end position="34"/>
    </location>
</feature>
<evidence type="ECO:0008006" key="4">
    <source>
        <dbReference type="Google" id="ProtNLM"/>
    </source>
</evidence>
<name>A0A1T5JH24_9FIRM</name>